<protein>
    <submittedName>
        <fullName evidence="1">Uncharacterized protein</fullName>
    </submittedName>
</protein>
<accession>A0A1H4GIY2</accession>
<evidence type="ECO:0000313" key="1">
    <source>
        <dbReference type="EMBL" id="SEB09467.1"/>
    </source>
</evidence>
<dbReference type="Proteomes" id="UP000183040">
    <property type="component" value="Unassembled WGS sequence"/>
</dbReference>
<evidence type="ECO:0000313" key="2">
    <source>
        <dbReference type="Proteomes" id="UP000183040"/>
    </source>
</evidence>
<reference evidence="1 2" key="1">
    <citation type="submission" date="2016-10" db="EMBL/GenBank/DDBJ databases">
        <authorList>
            <person name="de Groot N.N."/>
        </authorList>
    </citation>
    <scope>NUCLEOTIDE SEQUENCE [LARGE SCALE GENOMIC DNA]</scope>
    <source>
        <strain evidence="1 2">NLAE-zl-G339</strain>
    </source>
</reference>
<sequence>MWNEYVEICGVSEREIHENLEAELHEFAAARGITY</sequence>
<dbReference type="EMBL" id="FNRP01000030">
    <property type="protein sequence ID" value="SEB09467.1"/>
    <property type="molecule type" value="Genomic_DNA"/>
</dbReference>
<name>A0A1H4GIY2_9BACE</name>
<feature type="non-terminal residue" evidence="1">
    <location>
        <position position="35"/>
    </location>
</feature>
<gene>
    <name evidence="1" type="ORF">SAMN04487924_13045</name>
</gene>
<proteinExistence type="predicted"/>
<organism evidence="1 2">
    <name type="scientific">Bacteroides xylanisolvens</name>
    <dbReference type="NCBI Taxonomy" id="371601"/>
    <lineage>
        <taxon>Bacteria</taxon>
        <taxon>Pseudomonadati</taxon>
        <taxon>Bacteroidota</taxon>
        <taxon>Bacteroidia</taxon>
        <taxon>Bacteroidales</taxon>
        <taxon>Bacteroidaceae</taxon>
        <taxon>Bacteroides</taxon>
    </lineage>
</organism>
<dbReference type="AlphaFoldDB" id="A0A1H4GIY2"/>